<dbReference type="InterPro" id="IPR002191">
    <property type="entry name" value="Bac_export_3"/>
</dbReference>
<dbReference type="InterPro" id="IPR006305">
    <property type="entry name" value="FliQ"/>
</dbReference>
<evidence type="ECO:0000256" key="1">
    <source>
        <dbReference type="ARBA" id="ARBA00004651"/>
    </source>
</evidence>
<comment type="subcellular location">
    <subcellularLocation>
        <location evidence="1 9">Cell membrane</location>
        <topology evidence="1">Multi-pass membrane protein</topology>
    </subcellularLocation>
    <subcellularLocation>
        <location evidence="9">Bacterial flagellum basal body</location>
    </subcellularLocation>
</comment>
<keyword evidence="10" id="KW-0969">Cilium</keyword>
<comment type="similarity">
    <text evidence="2 9">Belongs to the FliQ/MopD/SpaQ family.</text>
</comment>
<accession>A0A0U1KWJ3</accession>
<evidence type="ECO:0000256" key="2">
    <source>
        <dbReference type="ARBA" id="ARBA00006156"/>
    </source>
</evidence>
<evidence type="ECO:0000256" key="6">
    <source>
        <dbReference type="ARBA" id="ARBA00022989"/>
    </source>
</evidence>
<proteinExistence type="inferred from homology"/>
<evidence type="ECO:0000256" key="9">
    <source>
        <dbReference type="RuleBase" id="RU364090"/>
    </source>
</evidence>
<dbReference type="GO" id="GO:0044780">
    <property type="term" value="P:bacterial-type flagellum assembly"/>
    <property type="evidence" value="ECO:0007669"/>
    <property type="project" value="InterPro"/>
</dbReference>
<keyword evidence="10" id="KW-0966">Cell projection</keyword>
<comment type="function">
    <text evidence="9">Role in flagellar biosynthesis.</text>
</comment>
<gene>
    <name evidence="9" type="primary">fliQ</name>
    <name evidence="10" type="ORF">SpAn4DRAFT_4004</name>
</gene>
<name>A0A0U1KWJ3_9FIRM</name>
<keyword evidence="6 9" id="KW-1133">Transmembrane helix</keyword>
<feature type="transmembrane region" description="Helical" evidence="9">
    <location>
        <begin position="12"/>
        <end position="35"/>
    </location>
</feature>
<keyword evidence="5 9" id="KW-0812">Transmembrane</keyword>
<dbReference type="GO" id="GO:0009306">
    <property type="term" value="P:protein secretion"/>
    <property type="evidence" value="ECO:0007669"/>
    <property type="project" value="InterPro"/>
</dbReference>
<dbReference type="Pfam" id="PF01313">
    <property type="entry name" value="Bac_export_3"/>
    <property type="match status" value="1"/>
</dbReference>
<dbReference type="PIRSF" id="PIRSF004669">
    <property type="entry name" value="FliQ"/>
    <property type="match status" value="1"/>
</dbReference>
<protein>
    <recommendedName>
        <fullName evidence="3 9">Flagellar biosynthetic protein FliQ</fullName>
    </recommendedName>
</protein>
<keyword evidence="4 9" id="KW-1003">Cell membrane</keyword>
<evidence type="ECO:0000256" key="3">
    <source>
        <dbReference type="ARBA" id="ARBA00021718"/>
    </source>
</evidence>
<evidence type="ECO:0000256" key="5">
    <source>
        <dbReference type="ARBA" id="ARBA00022692"/>
    </source>
</evidence>
<evidence type="ECO:0000313" key="11">
    <source>
        <dbReference type="Proteomes" id="UP000049855"/>
    </source>
</evidence>
<dbReference type="GO" id="GO:0005886">
    <property type="term" value="C:plasma membrane"/>
    <property type="evidence" value="ECO:0007669"/>
    <property type="project" value="UniProtKB-SubCell"/>
</dbReference>
<evidence type="ECO:0000313" key="10">
    <source>
        <dbReference type="EMBL" id="CQR71499.1"/>
    </source>
</evidence>
<evidence type="ECO:0000256" key="7">
    <source>
        <dbReference type="ARBA" id="ARBA00023136"/>
    </source>
</evidence>
<dbReference type="PANTHER" id="PTHR34040">
    <property type="entry name" value="FLAGELLAR BIOSYNTHETIC PROTEIN FLIQ"/>
    <property type="match status" value="1"/>
</dbReference>
<dbReference type="EMBL" id="CTRP01000004">
    <property type="protein sequence ID" value="CQR71499.1"/>
    <property type="molecule type" value="Genomic_DNA"/>
</dbReference>
<organism evidence="10 11">
    <name type="scientific">Sporomusa ovata</name>
    <dbReference type="NCBI Taxonomy" id="2378"/>
    <lineage>
        <taxon>Bacteria</taxon>
        <taxon>Bacillati</taxon>
        <taxon>Bacillota</taxon>
        <taxon>Negativicutes</taxon>
        <taxon>Selenomonadales</taxon>
        <taxon>Sporomusaceae</taxon>
        <taxon>Sporomusa</taxon>
    </lineage>
</organism>
<dbReference type="GO" id="GO:0009425">
    <property type="term" value="C:bacterial-type flagellum basal body"/>
    <property type="evidence" value="ECO:0007669"/>
    <property type="project" value="UniProtKB-SubCell"/>
</dbReference>
<evidence type="ECO:0000256" key="4">
    <source>
        <dbReference type="ARBA" id="ARBA00022475"/>
    </source>
</evidence>
<evidence type="ECO:0000256" key="8">
    <source>
        <dbReference type="ARBA" id="ARBA00023143"/>
    </source>
</evidence>
<keyword evidence="8 9" id="KW-0975">Bacterial flagellum</keyword>
<reference evidence="11" key="1">
    <citation type="submission" date="2015-03" db="EMBL/GenBank/DDBJ databases">
        <authorList>
            <person name="Nijsse Bart"/>
        </authorList>
    </citation>
    <scope>NUCLEOTIDE SEQUENCE [LARGE SCALE GENOMIC DNA]</scope>
</reference>
<dbReference type="Proteomes" id="UP000049855">
    <property type="component" value="Unassembled WGS sequence"/>
</dbReference>
<dbReference type="PRINTS" id="PR00952">
    <property type="entry name" value="TYPE3IMQPROT"/>
</dbReference>
<sequence>MSGDMAIQIGRDALSMVMLVSAPMLILGLVVGVAVSIFQATTQIQEQSLAFIPKIIAVFIAVLVFGPWMLSILITYTRELFLSLPTMVR</sequence>
<dbReference type="AlphaFoldDB" id="A0A0U1KWJ3"/>
<feature type="transmembrane region" description="Helical" evidence="9">
    <location>
        <begin position="55"/>
        <end position="77"/>
    </location>
</feature>
<dbReference type="RefSeq" id="WP_021167594.1">
    <property type="nucleotide sequence ID" value="NZ_CTRP01000004.1"/>
</dbReference>
<keyword evidence="7 9" id="KW-0472">Membrane</keyword>
<keyword evidence="10" id="KW-0282">Flagellum</keyword>
<dbReference type="NCBIfam" id="TIGR01402">
    <property type="entry name" value="fliQ"/>
    <property type="match status" value="1"/>
</dbReference>
<dbReference type="PANTHER" id="PTHR34040:SF2">
    <property type="entry name" value="FLAGELLAR BIOSYNTHETIC PROTEIN FLIQ"/>
    <property type="match status" value="1"/>
</dbReference>
<keyword evidence="11" id="KW-1185">Reference proteome</keyword>